<sequence length="185" mass="20949">MTPTSVLGRRVMVDHSTGSASVGIVVSQRLDNYVQVANSACEWQEKLLWIAPQRYVFVDAAQPAAESERCVRSGQGSEQRGWQWSAEEWNEWYSQEPRGRSRSAHRSGWRKLEVHAVQDAHALRIVQQLKTFGTVDTYHDVWNNKIDLLLIHNWWQRINSNGAEQGCRAAKAEGPVGSGGWVHTL</sequence>
<organism evidence="1 2">
    <name type="scientific">Durusdinium trenchii</name>
    <dbReference type="NCBI Taxonomy" id="1381693"/>
    <lineage>
        <taxon>Eukaryota</taxon>
        <taxon>Sar</taxon>
        <taxon>Alveolata</taxon>
        <taxon>Dinophyceae</taxon>
        <taxon>Suessiales</taxon>
        <taxon>Symbiodiniaceae</taxon>
        <taxon>Durusdinium</taxon>
    </lineage>
</organism>
<proteinExistence type="predicted"/>
<reference evidence="1 2" key="1">
    <citation type="submission" date="2024-02" db="EMBL/GenBank/DDBJ databases">
        <authorList>
            <person name="Chen Y."/>
            <person name="Shah S."/>
            <person name="Dougan E. K."/>
            <person name="Thang M."/>
            <person name="Chan C."/>
        </authorList>
    </citation>
    <scope>NUCLEOTIDE SEQUENCE [LARGE SCALE GENOMIC DNA]</scope>
</reference>
<evidence type="ECO:0000313" key="1">
    <source>
        <dbReference type="EMBL" id="CAK9113596.1"/>
    </source>
</evidence>
<gene>
    <name evidence="1" type="ORF">SCF082_LOCUS52651</name>
</gene>
<keyword evidence="2" id="KW-1185">Reference proteome</keyword>
<accession>A0ABP0SMW7</accession>
<evidence type="ECO:0000313" key="2">
    <source>
        <dbReference type="Proteomes" id="UP001642464"/>
    </source>
</evidence>
<name>A0ABP0SMW7_9DINO</name>
<dbReference type="Proteomes" id="UP001642464">
    <property type="component" value="Unassembled WGS sequence"/>
</dbReference>
<comment type="caution">
    <text evidence="1">The sequence shown here is derived from an EMBL/GenBank/DDBJ whole genome shotgun (WGS) entry which is preliminary data.</text>
</comment>
<dbReference type="EMBL" id="CAXAMM010044185">
    <property type="protein sequence ID" value="CAK9113596.1"/>
    <property type="molecule type" value="Genomic_DNA"/>
</dbReference>
<protein>
    <submittedName>
        <fullName evidence="1">Uncharacterized protein</fullName>
    </submittedName>
</protein>